<dbReference type="Proteomes" id="UP000696280">
    <property type="component" value="Unassembled WGS sequence"/>
</dbReference>
<dbReference type="OrthoDB" id="5427881at2759"/>
<comment type="caution">
    <text evidence="1">The sequence shown here is derived from an EMBL/GenBank/DDBJ whole genome shotgun (WGS) entry which is preliminary data.</text>
</comment>
<sequence>MLVERYYKRCTAVGTHLYIGYVNRDQDKSSWPAKRCRKSLKWVKLSNSGDTLKLLIPSYSRKVISTVTSQKMIENEMGYRGSKSDFLSVKEQRVDGS</sequence>
<accession>A0A9N9Q0E1</accession>
<gene>
    <name evidence="1" type="ORF">HYFRA_00013618</name>
</gene>
<organism evidence="1 2">
    <name type="scientific">Hymenoscyphus fraxineus</name>
    <dbReference type="NCBI Taxonomy" id="746836"/>
    <lineage>
        <taxon>Eukaryota</taxon>
        <taxon>Fungi</taxon>
        <taxon>Dikarya</taxon>
        <taxon>Ascomycota</taxon>
        <taxon>Pezizomycotina</taxon>
        <taxon>Leotiomycetes</taxon>
        <taxon>Helotiales</taxon>
        <taxon>Helotiaceae</taxon>
        <taxon>Hymenoscyphus</taxon>
    </lineage>
</organism>
<keyword evidence="2" id="KW-1185">Reference proteome</keyword>
<evidence type="ECO:0000313" key="1">
    <source>
        <dbReference type="EMBL" id="CAG8962390.1"/>
    </source>
</evidence>
<name>A0A9N9Q0E1_9HELO</name>
<dbReference type="EMBL" id="CAJVRL010000130">
    <property type="protein sequence ID" value="CAG8962390.1"/>
    <property type="molecule type" value="Genomic_DNA"/>
</dbReference>
<reference evidence="1" key="1">
    <citation type="submission" date="2021-07" db="EMBL/GenBank/DDBJ databases">
        <authorList>
            <person name="Durling M."/>
        </authorList>
    </citation>
    <scope>NUCLEOTIDE SEQUENCE</scope>
</reference>
<dbReference type="AlphaFoldDB" id="A0A9N9Q0E1"/>
<evidence type="ECO:0000313" key="2">
    <source>
        <dbReference type="Proteomes" id="UP000696280"/>
    </source>
</evidence>
<proteinExistence type="predicted"/>
<protein>
    <submittedName>
        <fullName evidence="1">Uncharacterized protein</fullName>
    </submittedName>
</protein>